<keyword evidence="1" id="KW-0812">Transmembrane</keyword>
<name>J9GDL2_9ZZZZ</name>
<proteinExistence type="predicted"/>
<evidence type="ECO:0000256" key="1">
    <source>
        <dbReference type="SAM" id="Phobius"/>
    </source>
</evidence>
<dbReference type="EMBL" id="AMCI01001471">
    <property type="protein sequence ID" value="EJX05432.1"/>
    <property type="molecule type" value="Genomic_DNA"/>
</dbReference>
<evidence type="ECO:0000313" key="2">
    <source>
        <dbReference type="EMBL" id="EJX05432.1"/>
    </source>
</evidence>
<gene>
    <name evidence="2" type="ORF">EVA_06459</name>
</gene>
<dbReference type="AlphaFoldDB" id="J9GDL2"/>
<evidence type="ECO:0008006" key="3">
    <source>
        <dbReference type="Google" id="ProtNLM"/>
    </source>
</evidence>
<feature type="non-terminal residue" evidence="2">
    <location>
        <position position="1"/>
    </location>
</feature>
<feature type="transmembrane region" description="Helical" evidence="1">
    <location>
        <begin position="12"/>
        <end position="30"/>
    </location>
</feature>
<protein>
    <recommendedName>
        <fullName evidence="3">Phage tail tape measure protein</fullName>
    </recommendedName>
</protein>
<keyword evidence="1" id="KW-0472">Membrane</keyword>
<accession>J9GDL2</accession>
<sequence length="144" mass="15675">LIATLGGSIAPVLAIGTAIAGLVGAFATLWNTNEEFRNSILDIWNEIQETVGGFCDGLVQRLNELGFGFESISEVISTAWQGLCEFLAPVFVGAMELIQEAFQLFSDVFFGIWDTLKGLFSGDWEEFWTGISEILVAYGKPLGK</sequence>
<reference evidence="2" key="1">
    <citation type="journal article" date="2012" name="PLoS ONE">
        <title>Gene sets for utilization of primary and secondary nutrition supplies in the distal gut of endangered iberian lynx.</title>
        <authorList>
            <person name="Alcaide M."/>
            <person name="Messina E."/>
            <person name="Richter M."/>
            <person name="Bargiela R."/>
            <person name="Peplies J."/>
            <person name="Huws S.A."/>
            <person name="Newbold C.J."/>
            <person name="Golyshin P.N."/>
            <person name="Simon M.A."/>
            <person name="Lopez G."/>
            <person name="Yakimov M.M."/>
            <person name="Ferrer M."/>
        </authorList>
    </citation>
    <scope>NUCLEOTIDE SEQUENCE</scope>
</reference>
<keyword evidence="1" id="KW-1133">Transmembrane helix</keyword>
<comment type="caution">
    <text evidence="2">The sequence shown here is derived from an EMBL/GenBank/DDBJ whole genome shotgun (WGS) entry which is preliminary data.</text>
</comment>
<organism evidence="2">
    <name type="scientific">gut metagenome</name>
    <dbReference type="NCBI Taxonomy" id="749906"/>
    <lineage>
        <taxon>unclassified sequences</taxon>
        <taxon>metagenomes</taxon>
        <taxon>organismal metagenomes</taxon>
    </lineage>
</organism>